<gene>
    <name evidence="2" type="ORF">RDB_LOCUS146842</name>
</gene>
<feature type="region of interest" description="Disordered" evidence="1">
    <location>
        <begin position="119"/>
        <end position="207"/>
    </location>
</feature>
<dbReference type="Proteomes" id="UP000663827">
    <property type="component" value="Unassembled WGS sequence"/>
</dbReference>
<evidence type="ECO:0000256" key="1">
    <source>
        <dbReference type="SAM" id="MobiDB-lite"/>
    </source>
</evidence>
<dbReference type="EMBL" id="CAJNJQ010004047">
    <property type="protein sequence ID" value="CAE7207768.1"/>
    <property type="molecule type" value="Genomic_DNA"/>
</dbReference>
<dbReference type="AlphaFoldDB" id="A0A8H3HYJ3"/>
<proteinExistence type="predicted"/>
<feature type="compositionally biased region" description="Basic residues" evidence="1">
    <location>
        <begin position="26"/>
        <end position="39"/>
    </location>
</feature>
<reference evidence="2" key="1">
    <citation type="submission" date="2021-01" db="EMBL/GenBank/DDBJ databases">
        <authorList>
            <person name="Kaushik A."/>
        </authorList>
    </citation>
    <scope>NUCLEOTIDE SEQUENCE</scope>
    <source>
        <strain evidence="2">AG5</strain>
    </source>
</reference>
<feature type="compositionally biased region" description="Low complexity" evidence="1">
    <location>
        <begin position="121"/>
        <end position="139"/>
    </location>
</feature>
<organism evidence="2 3">
    <name type="scientific">Rhizoctonia solani</name>
    <dbReference type="NCBI Taxonomy" id="456999"/>
    <lineage>
        <taxon>Eukaryota</taxon>
        <taxon>Fungi</taxon>
        <taxon>Dikarya</taxon>
        <taxon>Basidiomycota</taxon>
        <taxon>Agaricomycotina</taxon>
        <taxon>Agaricomycetes</taxon>
        <taxon>Cantharellales</taxon>
        <taxon>Ceratobasidiaceae</taxon>
        <taxon>Rhizoctonia</taxon>
    </lineage>
</organism>
<protein>
    <submittedName>
        <fullName evidence="2">Uncharacterized protein</fullName>
    </submittedName>
</protein>
<accession>A0A8H3HYJ3</accession>
<evidence type="ECO:0000313" key="2">
    <source>
        <dbReference type="EMBL" id="CAE7207768.1"/>
    </source>
</evidence>
<feature type="region of interest" description="Disordered" evidence="1">
    <location>
        <begin position="19"/>
        <end position="52"/>
    </location>
</feature>
<feature type="compositionally biased region" description="Polar residues" evidence="1">
    <location>
        <begin position="158"/>
        <end position="168"/>
    </location>
</feature>
<feature type="compositionally biased region" description="Polar residues" evidence="1">
    <location>
        <begin position="178"/>
        <end position="191"/>
    </location>
</feature>
<comment type="caution">
    <text evidence="2">The sequence shown here is derived from an EMBL/GenBank/DDBJ whole genome shotgun (WGS) entry which is preliminary data.</text>
</comment>
<evidence type="ECO:0000313" key="3">
    <source>
        <dbReference type="Proteomes" id="UP000663827"/>
    </source>
</evidence>
<sequence>MACRINSWCRYRCWRMRESRSESQHRTRAGTNRRRRNTRTNRNNHTEQTGNTMLDSMSQTHAAHTPVQNSTRSLPLYNEQAPDGEVVLLERIHSASDGPEGHGGNEIANPFTAVVPPYADSSSAARAPPVTATTTSSPRGSMDVTESVRDLSGDPVSYATTTTHSTNAAEPENVHVGVSTSTDTPEGTVTATDPPRGEFTYEEDVTTRLVLEVTETLTPPTRPEQG</sequence>
<name>A0A8H3HYJ3_9AGAM</name>